<dbReference type="RefSeq" id="XP_002108837.1">
    <property type="nucleotide sequence ID" value="XM_002108801.1"/>
</dbReference>
<feature type="active site" description="Proton donor" evidence="5">
    <location>
        <position position="60"/>
    </location>
</feature>
<dbReference type="HOGENOM" id="CLU_017845_5_1_1"/>
<accession>B3RM48</accession>
<gene>
    <name evidence="7" type="ORF">TRIADDRAFT_52235</name>
</gene>
<dbReference type="InterPro" id="IPR016695">
    <property type="entry name" value="Pur_nucleotidase"/>
</dbReference>
<dbReference type="PANTHER" id="PTHR12103">
    <property type="entry name" value="5'-NUCLEOTIDASE DOMAIN-CONTAINING"/>
    <property type="match status" value="1"/>
</dbReference>
<dbReference type="KEGG" id="tad:TRIADDRAFT_52235"/>
<evidence type="ECO:0000313" key="7">
    <source>
        <dbReference type="EMBL" id="EDV29635.1"/>
    </source>
</evidence>
<dbReference type="PhylomeDB" id="B3RM48"/>
<dbReference type="GeneID" id="6749318"/>
<evidence type="ECO:0000256" key="6">
    <source>
        <dbReference type="PIRSR" id="PIRSR017434-2"/>
    </source>
</evidence>
<evidence type="ECO:0000256" key="5">
    <source>
        <dbReference type="PIRSR" id="PIRSR017434-1"/>
    </source>
</evidence>
<dbReference type="InterPro" id="IPR023214">
    <property type="entry name" value="HAD_sf"/>
</dbReference>
<dbReference type="SUPFAM" id="SSF56784">
    <property type="entry name" value="HAD-like"/>
    <property type="match status" value="1"/>
</dbReference>
<dbReference type="Pfam" id="PF05761">
    <property type="entry name" value="5_nucleotid"/>
    <property type="match status" value="1"/>
</dbReference>
<dbReference type="Gene3D" id="3.40.50.1000">
    <property type="entry name" value="HAD superfamily/HAD-like"/>
    <property type="match status" value="1"/>
</dbReference>
<reference evidence="7 8" key="1">
    <citation type="journal article" date="2008" name="Nature">
        <title>The Trichoplax genome and the nature of placozoans.</title>
        <authorList>
            <person name="Srivastava M."/>
            <person name="Begovic E."/>
            <person name="Chapman J."/>
            <person name="Putnam N.H."/>
            <person name="Hellsten U."/>
            <person name="Kawashima T."/>
            <person name="Kuo A."/>
            <person name="Mitros T."/>
            <person name="Salamov A."/>
            <person name="Carpenter M.L."/>
            <person name="Signorovitch A.Y."/>
            <person name="Moreno M.A."/>
            <person name="Kamm K."/>
            <person name="Grimwood J."/>
            <person name="Schmutz J."/>
            <person name="Shapiro H."/>
            <person name="Grigoriev I.V."/>
            <person name="Buss L.W."/>
            <person name="Schierwater B."/>
            <person name="Dellaporta S.L."/>
            <person name="Rokhsar D.S."/>
        </authorList>
    </citation>
    <scope>NUCLEOTIDE SEQUENCE [LARGE SCALE GENOMIC DNA]</scope>
    <source>
        <strain evidence="7 8">Grell-BS-1999</strain>
    </source>
</reference>
<dbReference type="OrthoDB" id="409330at2759"/>
<dbReference type="AlphaFoldDB" id="B3RM48"/>
<evidence type="ECO:0000256" key="4">
    <source>
        <dbReference type="ARBA" id="ARBA00022842"/>
    </source>
</evidence>
<comment type="similarity">
    <text evidence="1">Belongs to the 5'(3')-deoxyribonucleotidase family.</text>
</comment>
<proteinExistence type="inferred from homology"/>
<dbReference type="STRING" id="10228.B3RM48"/>
<dbReference type="EMBL" id="DS985241">
    <property type="protein sequence ID" value="EDV29635.1"/>
    <property type="molecule type" value="Genomic_DNA"/>
</dbReference>
<keyword evidence="3" id="KW-0378">Hydrolase</keyword>
<dbReference type="CTD" id="6749318"/>
<evidence type="ECO:0008006" key="9">
    <source>
        <dbReference type="Google" id="ProtNLM"/>
    </source>
</evidence>
<feature type="binding site" evidence="6">
    <location>
        <position position="343"/>
    </location>
    <ligand>
        <name>Mg(2+)</name>
        <dbReference type="ChEBI" id="CHEBI:18420"/>
    </ligand>
</feature>
<protein>
    <recommendedName>
        <fullName evidence="9">5'-nucleotidase domain-containing protein 3</fullName>
    </recommendedName>
</protein>
<evidence type="ECO:0000313" key="8">
    <source>
        <dbReference type="Proteomes" id="UP000009022"/>
    </source>
</evidence>
<evidence type="ECO:0000256" key="3">
    <source>
        <dbReference type="ARBA" id="ARBA00022801"/>
    </source>
</evidence>
<dbReference type="PANTHER" id="PTHR12103:SF12">
    <property type="entry name" value="FI20020P1"/>
    <property type="match status" value="1"/>
</dbReference>
<sequence>MTTAVRISYSFLPVHEFVIFIYLSPIHRNRSYDIQISPNRIFANKEVNLDEIKVYGFDYDYTIASYKKKLQYLIFDMALDYLIEDNKYPKEMKSFAYDPGFGVRGLHYDIEKGLLMKIDSQHHVELGTVYRGYTPLDDSEVLATYGGTHLSVQYLSSIYDNGKYMRQLIDVDSLSEMALLTQIAEYFKQKSMSYDPKYIFMDVKAAIKKVHLSGKMHATVKNAIGDYLEPDPDLKELLEYLTSAKKKIFIITNSQFDFLNAGMTHLIGPDWRSMFDIIITSARKPSFYTDAFHHFRHLMTSDYTTSWDRVKCFKKGEVYQRGSAREFLNLAGFKGSEVLYFGDQVYRDLADLALKLGWKTGAVIPELEREIEIISSDHYQRALNWLISLEKLIDRAQSIRSPEALQLLHEWKEEYQEVRKLLKMSFNPRFGSMFRTSSKATYFSGRIARYADLYTSSITNFLTYQLHHTFYQKRSALPHEFI</sequence>
<dbReference type="GO" id="GO:0046872">
    <property type="term" value="F:metal ion binding"/>
    <property type="evidence" value="ECO:0007669"/>
    <property type="project" value="UniProtKB-KW"/>
</dbReference>
<dbReference type="GO" id="GO:0008253">
    <property type="term" value="F:5'-nucleotidase activity"/>
    <property type="evidence" value="ECO:0000318"/>
    <property type="project" value="GO_Central"/>
</dbReference>
<evidence type="ECO:0000256" key="1">
    <source>
        <dbReference type="ARBA" id="ARBA00009589"/>
    </source>
</evidence>
<dbReference type="InterPro" id="IPR008380">
    <property type="entry name" value="HAD-SF_hydro_IG_5-nucl"/>
</dbReference>
<dbReference type="FunCoup" id="B3RM48">
    <property type="interactions" value="1307"/>
</dbReference>
<name>B3RM48_TRIAD</name>
<feature type="binding site" evidence="6">
    <location>
        <position position="58"/>
    </location>
    <ligand>
        <name>Mg(2+)</name>
        <dbReference type="ChEBI" id="CHEBI:18420"/>
    </ligand>
</feature>
<dbReference type="OMA" id="LWARGNR"/>
<keyword evidence="8" id="KW-1185">Reference proteome</keyword>
<dbReference type="InParanoid" id="B3RM48"/>
<dbReference type="Proteomes" id="UP000009022">
    <property type="component" value="Unassembled WGS sequence"/>
</dbReference>
<feature type="binding site" evidence="6">
    <location>
        <position position="60"/>
    </location>
    <ligand>
        <name>GMP</name>
        <dbReference type="ChEBI" id="CHEBI:58115"/>
    </ligand>
</feature>
<evidence type="ECO:0000256" key="2">
    <source>
        <dbReference type="ARBA" id="ARBA00022723"/>
    </source>
</evidence>
<keyword evidence="2 6" id="KW-0479">Metal-binding</keyword>
<dbReference type="NCBIfam" id="TIGR02244">
    <property type="entry name" value="HAD-IG-Ncltidse"/>
    <property type="match status" value="1"/>
</dbReference>
<dbReference type="eggNOG" id="KOG2470">
    <property type="taxonomic scope" value="Eukaryota"/>
</dbReference>
<dbReference type="PIRSF" id="PIRSF017434">
    <property type="entry name" value="Purine_5'-nucleotidase"/>
    <property type="match status" value="1"/>
</dbReference>
<feature type="active site" description="Nucleophile" evidence="5">
    <location>
        <position position="58"/>
    </location>
</feature>
<comment type="cofactor">
    <cofactor evidence="6">
        <name>Mg(2+)</name>
        <dbReference type="ChEBI" id="CHEBI:18420"/>
    </cofactor>
    <text evidence="6">Binds 1 Mg(2+) ion per subunit.</text>
</comment>
<keyword evidence="4 6" id="KW-0460">Magnesium</keyword>
<dbReference type="InterPro" id="IPR036412">
    <property type="entry name" value="HAD-like_sf"/>
</dbReference>
<organism evidence="7 8">
    <name type="scientific">Trichoplax adhaerens</name>
    <name type="common">Trichoplax reptans</name>
    <dbReference type="NCBI Taxonomy" id="10228"/>
    <lineage>
        <taxon>Eukaryota</taxon>
        <taxon>Metazoa</taxon>
        <taxon>Placozoa</taxon>
        <taxon>Uniplacotomia</taxon>
        <taxon>Trichoplacea</taxon>
        <taxon>Trichoplacidae</taxon>
        <taxon>Trichoplax</taxon>
    </lineage>
</organism>